<sequence length="193" mass="21871">MPLLSVGNILVEPDVLQARFACNLQECRGACCIEGELGAPLQPEEAAQLDHLPEELFRLLPEKGLRYLRRHGAVELYQGVHYTRTVKSRECVFTVVRDGITLCAIEIAFREGLLPFDKPISCRLFPIRVRKKFGLDYLVYEQHAMCRSAREAGREQGVRLIDYLTPSLTARFGEALVQELQRFHDSSSNNSHG</sequence>
<dbReference type="InterPro" id="IPR021458">
    <property type="entry name" value="Rv0495c"/>
</dbReference>
<dbReference type="EMBL" id="CP000108">
    <property type="protein sequence ID" value="ABB28046.1"/>
    <property type="molecule type" value="Genomic_DNA"/>
</dbReference>
<dbReference type="STRING" id="340177.Cag_0780"/>
<dbReference type="AlphaFoldDB" id="Q3ASH9"/>
<name>Q3ASH9_CHLCH</name>
<dbReference type="OrthoDB" id="597501at2"/>
<reference evidence="2" key="1">
    <citation type="submission" date="2005-08" db="EMBL/GenBank/DDBJ databases">
        <title>Complete sequence of Chlorobium chlorochromatii CaD3.</title>
        <authorList>
            <person name="Copeland A."/>
            <person name="Lucas S."/>
            <person name="Lapidus A."/>
            <person name="Barry K."/>
            <person name="Detter J.C."/>
            <person name="Glavina T."/>
            <person name="Hammon N."/>
            <person name="Israni S."/>
            <person name="Pitluck S."/>
            <person name="Bryant D."/>
            <person name="Schmutz J."/>
            <person name="Larimer F."/>
            <person name="Land M."/>
            <person name="Kyrpides N."/>
            <person name="Ivanova N."/>
            <person name="Richardson P."/>
        </authorList>
    </citation>
    <scope>NUCLEOTIDE SEQUENCE [LARGE SCALE GENOMIC DNA]</scope>
    <source>
        <strain evidence="2">CaD3</strain>
    </source>
</reference>
<proteinExistence type="inferred from homology"/>
<accession>Q3ASH9</accession>
<evidence type="ECO:0000256" key="1">
    <source>
        <dbReference type="ARBA" id="ARBA00093770"/>
    </source>
</evidence>
<organism evidence="2">
    <name type="scientific">Chlorobium chlorochromatii (strain CaD3)</name>
    <dbReference type="NCBI Taxonomy" id="340177"/>
    <lineage>
        <taxon>Bacteria</taxon>
        <taxon>Pseudomonadati</taxon>
        <taxon>Chlorobiota</taxon>
        <taxon>Chlorobiia</taxon>
        <taxon>Chlorobiales</taxon>
        <taxon>Chlorobiaceae</taxon>
        <taxon>Chlorobium/Pelodictyon group</taxon>
        <taxon>Chlorobium</taxon>
    </lineage>
</organism>
<dbReference type="KEGG" id="cch:Cag_0780"/>
<evidence type="ECO:0008006" key="3">
    <source>
        <dbReference type="Google" id="ProtNLM"/>
    </source>
</evidence>
<dbReference type="Pfam" id="PF11307">
    <property type="entry name" value="DUF3109"/>
    <property type="match status" value="1"/>
</dbReference>
<protein>
    <recommendedName>
        <fullName evidence="3">DUF3109 family protein</fullName>
    </recommendedName>
</protein>
<gene>
    <name evidence="2" type="ordered locus">Cag_0780</name>
</gene>
<dbReference type="eggNOG" id="COG0727">
    <property type="taxonomic scope" value="Bacteria"/>
</dbReference>
<comment type="similarity">
    <text evidence="1">Belongs to the Rv0495c family.</text>
</comment>
<evidence type="ECO:0000313" key="2">
    <source>
        <dbReference type="EMBL" id="ABB28046.1"/>
    </source>
</evidence>
<dbReference type="HOGENOM" id="CLU_097451_0_0_10"/>